<feature type="region of interest" description="Disordered" evidence="24">
    <location>
        <begin position="282"/>
        <end position="326"/>
    </location>
</feature>
<evidence type="ECO:0000256" key="16">
    <source>
        <dbReference type="ARBA" id="ARBA00023288"/>
    </source>
</evidence>
<evidence type="ECO:0000256" key="10">
    <source>
        <dbReference type="ARBA" id="ARBA00022960"/>
    </source>
</evidence>
<evidence type="ECO:0000256" key="5">
    <source>
        <dbReference type="ARBA" id="ARBA00004552"/>
    </source>
</evidence>
<feature type="compositionally biased region" description="Basic and acidic residues" evidence="24">
    <location>
        <begin position="304"/>
        <end position="318"/>
    </location>
</feature>
<keyword evidence="13" id="KW-0472">Membrane</keyword>
<keyword evidence="12 23" id="KW-0175">Coiled coil</keyword>
<protein>
    <recommendedName>
        <fullName evidence="21">Paralemmin-1</fullName>
    </recommendedName>
    <alternativeName>
        <fullName evidence="22">Paralemmin</fullName>
    </alternativeName>
</protein>
<dbReference type="GO" id="GO:0043197">
    <property type="term" value="C:dendritic spine"/>
    <property type="evidence" value="ECO:0007669"/>
    <property type="project" value="UniProtKB-SubCell"/>
</dbReference>
<evidence type="ECO:0000313" key="25">
    <source>
        <dbReference type="EMBL" id="CAL1575644.1"/>
    </source>
</evidence>
<proteinExistence type="inferred from homology"/>
<keyword evidence="26" id="KW-1185">Reference proteome</keyword>
<keyword evidence="16" id="KW-0449">Lipoprotein</keyword>
<name>A0AAV2JKE0_KNICA</name>
<dbReference type="InterPro" id="IPR004965">
    <property type="entry name" value="Paralemmin"/>
</dbReference>
<keyword evidence="7" id="KW-1003">Cell membrane</keyword>
<evidence type="ECO:0000313" key="26">
    <source>
        <dbReference type="Proteomes" id="UP001497482"/>
    </source>
</evidence>
<sequence>MYAVLHLNLLKVREPLFISSNQGRGRILSPPLFFFSLPFGIALADTLSLPKERTGAPGRGRGAKRRGRGEEEGVLYSLFPKKSHTHTHTKKHKAVLGEKGGKQIASEMAEVSQEERLQAIAEKRKRQTEIENKRRQLDDDRRQLQHLKSKALRERWLLDGAPEEDETKRRLQEDEVKTKLLEQVILRLEQEIEELETGVSERGGAKENGGENGVVQNSGQTPKREVTGVEAKLLGPSPDQASADNPVTLVFMGYKTVEEEQESRAAMEGVDGNVKAEFVVIEDGEGKGGEGATDEQAPPNGSMADKEKAEEEKKEKKQSCKCCTVM</sequence>
<keyword evidence="10" id="KW-0133">Cell shape</keyword>
<evidence type="ECO:0000256" key="4">
    <source>
        <dbReference type="ARBA" id="ARBA00004527"/>
    </source>
</evidence>
<comment type="subunit">
    <text evidence="20">Interacts with dopamine receptor DRD3.</text>
</comment>
<evidence type="ECO:0000256" key="23">
    <source>
        <dbReference type="SAM" id="Coils"/>
    </source>
</evidence>
<evidence type="ECO:0000256" key="11">
    <source>
        <dbReference type="ARBA" id="ARBA00023018"/>
    </source>
</evidence>
<dbReference type="PANTHER" id="PTHR10498:SF6">
    <property type="entry name" value="PARALEMMIN-1"/>
    <property type="match status" value="1"/>
</dbReference>
<evidence type="ECO:0000256" key="19">
    <source>
        <dbReference type="ARBA" id="ARBA00037871"/>
    </source>
</evidence>
<accession>A0AAV2JKE0</accession>
<evidence type="ECO:0000256" key="12">
    <source>
        <dbReference type="ARBA" id="ARBA00023054"/>
    </source>
</evidence>
<evidence type="ECO:0000256" key="8">
    <source>
        <dbReference type="ARBA" id="ARBA00022481"/>
    </source>
</evidence>
<feature type="region of interest" description="Disordered" evidence="24">
    <location>
        <begin position="198"/>
        <end position="223"/>
    </location>
</feature>
<evidence type="ECO:0000256" key="20">
    <source>
        <dbReference type="ARBA" id="ARBA00038823"/>
    </source>
</evidence>
<evidence type="ECO:0000256" key="14">
    <source>
        <dbReference type="ARBA" id="ARBA00023139"/>
    </source>
</evidence>
<evidence type="ECO:0000256" key="17">
    <source>
        <dbReference type="ARBA" id="ARBA00023289"/>
    </source>
</evidence>
<organism evidence="25 26">
    <name type="scientific">Knipowitschia caucasica</name>
    <name type="common">Caucasian dwarf goby</name>
    <name type="synonym">Pomatoschistus caucasicus</name>
    <dbReference type="NCBI Taxonomy" id="637954"/>
    <lineage>
        <taxon>Eukaryota</taxon>
        <taxon>Metazoa</taxon>
        <taxon>Chordata</taxon>
        <taxon>Craniata</taxon>
        <taxon>Vertebrata</taxon>
        <taxon>Euteleostomi</taxon>
        <taxon>Actinopterygii</taxon>
        <taxon>Neopterygii</taxon>
        <taxon>Teleostei</taxon>
        <taxon>Neoteleostei</taxon>
        <taxon>Acanthomorphata</taxon>
        <taxon>Gobiaria</taxon>
        <taxon>Gobiiformes</taxon>
        <taxon>Gobioidei</taxon>
        <taxon>Gobiidae</taxon>
        <taxon>Gobiinae</taxon>
        <taxon>Knipowitschia</taxon>
    </lineage>
</organism>
<dbReference type="Pfam" id="PF03285">
    <property type="entry name" value="Paralemmin"/>
    <property type="match status" value="2"/>
</dbReference>
<dbReference type="GO" id="GO:0016323">
    <property type="term" value="C:basolateral plasma membrane"/>
    <property type="evidence" value="ECO:0007669"/>
    <property type="project" value="UniProtKB-SubCell"/>
</dbReference>
<evidence type="ECO:0000256" key="6">
    <source>
        <dbReference type="ARBA" id="ARBA00005756"/>
    </source>
</evidence>
<feature type="region of interest" description="Disordered" evidence="24">
    <location>
        <begin position="51"/>
        <end position="70"/>
    </location>
</feature>
<evidence type="ECO:0000256" key="2">
    <source>
        <dbReference type="ARBA" id="ARBA00004342"/>
    </source>
</evidence>
<dbReference type="GO" id="GO:0016327">
    <property type="term" value="C:apicolateral plasma membrane"/>
    <property type="evidence" value="ECO:0007669"/>
    <property type="project" value="UniProtKB-SubCell"/>
</dbReference>
<reference evidence="25 26" key="1">
    <citation type="submission" date="2024-04" db="EMBL/GenBank/DDBJ databases">
        <authorList>
            <person name="Waldvogel A.-M."/>
            <person name="Schoenle A."/>
        </authorList>
    </citation>
    <scope>NUCLEOTIDE SEQUENCE [LARGE SCALE GENOMIC DNA]</scope>
</reference>
<dbReference type="GO" id="GO:0031527">
    <property type="term" value="C:filopodium membrane"/>
    <property type="evidence" value="ECO:0007669"/>
    <property type="project" value="UniProtKB-SubCell"/>
</dbReference>
<evidence type="ECO:0000256" key="3">
    <source>
        <dbReference type="ARBA" id="ARBA00004489"/>
    </source>
</evidence>
<dbReference type="AlphaFoldDB" id="A0AAV2JKE0"/>
<evidence type="ECO:0000256" key="15">
    <source>
        <dbReference type="ARBA" id="ARBA00023273"/>
    </source>
</evidence>
<comment type="subcellular location">
    <subcellularLocation>
        <location evidence="18">Apicolateral cell membrane</location>
        <topology evidence="18">Lipid-anchor</topology>
    </subcellularLocation>
    <subcellularLocation>
        <location evidence="19">Basolateral cell membrane</location>
        <topology evidence="19">Lipid-anchor</topology>
    </subcellularLocation>
    <subcellularLocation>
        <location evidence="2">Cell membrane</location>
        <topology evidence="2">Lipid-anchor</topology>
        <orientation evidence="2">Cytoplasmic side</orientation>
    </subcellularLocation>
    <subcellularLocation>
        <location evidence="3">Cell projection</location>
        <location evidence="3">Axon</location>
    </subcellularLocation>
    <subcellularLocation>
        <location evidence="1">Cell projection</location>
        <location evidence="1">Dendrite</location>
    </subcellularLocation>
    <subcellularLocation>
        <location evidence="5">Cell projection</location>
        <location evidence="5">Dendritic spine</location>
    </subcellularLocation>
    <subcellularLocation>
        <location evidence="4">Cell projection</location>
        <location evidence="4">Filopodium membrane</location>
        <topology evidence="4">Lipid-anchor</topology>
    </subcellularLocation>
</comment>
<keyword evidence="15" id="KW-0966">Cell projection</keyword>
<evidence type="ECO:0000256" key="18">
    <source>
        <dbReference type="ARBA" id="ARBA00037796"/>
    </source>
</evidence>
<evidence type="ECO:0000256" key="7">
    <source>
        <dbReference type="ARBA" id="ARBA00022475"/>
    </source>
</evidence>
<evidence type="ECO:0000256" key="22">
    <source>
        <dbReference type="ARBA" id="ARBA00041963"/>
    </source>
</evidence>
<evidence type="ECO:0000256" key="24">
    <source>
        <dbReference type="SAM" id="MobiDB-lite"/>
    </source>
</evidence>
<dbReference type="PANTHER" id="PTHR10498">
    <property type="entry name" value="PARALEMMIN-RELATED"/>
    <property type="match status" value="1"/>
</dbReference>
<gene>
    <name evidence="25" type="ORF">KC01_LOCUS7166</name>
</gene>
<keyword evidence="14" id="KW-0564">Palmitate</keyword>
<dbReference type="Proteomes" id="UP001497482">
    <property type="component" value="Chromosome 12"/>
</dbReference>
<keyword evidence="11" id="KW-0770">Synapse</keyword>
<evidence type="ECO:0000256" key="9">
    <source>
        <dbReference type="ARBA" id="ARBA00022553"/>
    </source>
</evidence>
<dbReference type="EMBL" id="OZ035834">
    <property type="protein sequence ID" value="CAL1575644.1"/>
    <property type="molecule type" value="Genomic_DNA"/>
</dbReference>
<keyword evidence="9" id="KW-0597">Phosphoprotein</keyword>
<evidence type="ECO:0000256" key="21">
    <source>
        <dbReference type="ARBA" id="ARBA00040790"/>
    </source>
</evidence>
<keyword evidence="8" id="KW-0488">Methylation</keyword>
<evidence type="ECO:0000256" key="13">
    <source>
        <dbReference type="ARBA" id="ARBA00023136"/>
    </source>
</evidence>
<feature type="coiled-coil region" evidence="23">
    <location>
        <begin position="120"/>
        <end position="198"/>
    </location>
</feature>
<comment type="similarity">
    <text evidence="6">Belongs to the paralemmin family.</text>
</comment>
<keyword evidence="17" id="KW-0636">Prenylation</keyword>
<dbReference type="GO" id="GO:0030424">
    <property type="term" value="C:axon"/>
    <property type="evidence" value="ECO:0007669"/>
    <property type="project" value="UniProtKB-SubCell"/>
</dbReference>
<dbReference type="GO" id="GO:0008360">
    <property type="term" value="P:regulation of cell shape"/>
    <property type="evidence" value="ECO:0007669"/>
    <property type="project" value="UniProtKB-KW"/>
</dbReference>
<evidence type="ECO:0000256" key="1">
    <source>
        <dbReference type="ARBA" id="ARBA00004279"/>
    </source>
</evidence>